<keyword evidence="4" id="KW-0472">Membrane</keyword>
<evidence type="ECO:0000256" key="4">
    <source>
        <dbReference type="SAM" id="Phobius"/>
    </source>
</evidence>
<accession>A0ABM1VY05</accession>
<keyword evidence="4" id="KW-1133">Transmembrane helix</keyword>
<evidence type="ECO:0000256" key="3">
    <source>
        <dbReference type="ARBA" id="ARBA00023004"/>
    </source>
</evidence>
<dbReference type="PANTHER" id="PTHR24300:SF403">
    <property type="entry name" value="CYTOCHROME P450 306A1"/>
    <property type="match status" value="1"/>
</dbReference>
<dbReference type="Proteomes" id="UP000694888">
    <property type="component" value="Unplaced"/>
</dbReference>
<keyword evidence="4" id="KW-0812">Transmembrane</keyword>
<dbReference type="Gene3D" id="1.10.630.10">
    <property type="entry name" value="Cytochrome P450"/>
    <property type="match status" value="1"/>
</dbReference>
<keyword evidence="2" id="KW-0479">Metal-binding</keyword>
<name>A0ABM1VY05_APLCA</name>
<dbReference type="PANTHER" id="PTHR24300">
    <property type="entry name" value="CYTOCHROME P450 508A4-RELATED"/>
    <property type="match status" value="1"/>
</dbReference>
<feature type="transmembrane region" description="Helical" evidence="4">
    <location>
        <begin position="12"/>
        <end position="29"/>
    </location>
</feature>
<dbReference type="SUPFAM" id="SSF48264">
    <property type="entry name" value="Cytochrome P450"/>
    <property type="match status" value="1"/>
</dbReference>
<reference evidence="6" key="1">
    <citation type="submission" date="2025-08" db="UniProtKB">
        <authorList>
            <consortium name="RefSeq"/>
        </authorList>
    </citation>
    <scope>IDENTIFICATION</scope>
</reference>
<keyword evidence="3" id="KW-0408">Iron</keyword>
<evidence type="ECO:0000256" key="2">
    <source>
        <dbReference type="ARBA" id="ARBA00022723"/>
    </source>
</evidence>
<evidence type="ECO:0000313" key="5">
    <source>
        <dbReference type="Proteomes" id="UP000694888"/>
    </source>
</evidence>
<dbReference type="InterPro" id="IPR050182">
    <property type="entry name" value="Cytochrome_P450_fam2"/>
</dbReference>
<proteinExistence type="inferred from homology"/>
<dbReference type="InterPro" id="IPR002401">
    <property type="entry name" value="Cyt_P450_E_grp-I"/>
</dbReference>
<dbReference type="GeneID" id="101853716"/>
<keyword evidence="5" id="KW-1185">Reference proteome</keyword>
<gene>
    <name evidence="6" type="primary">LOC101853716</name>
</gene>
<dbReference type="InterPro" id="IPR001128">
    <property type="entry name" value="Cyt_P450"/>
</dbReference>
<dbReference type="RefSeq" id="XP_035827298.1">
    <property type="nucleotide sequence ID" value="XM_035971405.1"/>
</dbReference>
<comment type="similarity">
    <text evidence="1">Belongs to the cytochrome P450 family.</text>
</comment>
<dbReference type="PRINTS" id="PR00463">
    <property type="entry name" value="EP450I"/>
</dbReference>
<organism evidence="5 6">
    <name type="scientific">Aplysia californica</name>
    <name type="common">California sea hare</name>
    <dbReference type="NCBI Taxonomy" id="6500"/>
    <lineage>
        <taxon>Eukaryota</taxon>
        <taxon>Metazoa</taxon>
        <taxon>Spiralia</taxon>
        <taxon>Lophotrochozoa</taxon>
        <taxon>Mollusca</taxon>
        <taxon>Gastropoda</taxon>
        <taxon>Heterobranchia</taxon>
        <taxon>Euthyneura</taxon>
        <taxon>Tectipleura</taxon>
        <taxon>Aplysiida</taxon>
        <taxon>Aplysioidea</taxon>
        <taxon>Aplysiidae</taxon>
        <taxon>Aplysia</taxon>
    </lineage>
</organism>
<dbReference type="InterPro" id="IPR036396">
    <property type="entry name" value="Cyt_P450_sf"/>
</dbReference>
<dbReference type="Pfam" id="PF00067">
    <property type="entry name" value="p450"/>
    <property type="match status" value="1"/>
</dbReference>
<dbReference type="PRINTS" id="PR00385">
    <property type="entry name" value="P450"/>
</dbReference>
<evidence type="ECO:0000256" key="1">
    <source>
        <dbReference type="ARBA" id="ARBA00010617"/>
    </source>
</evidence>
<sequence length="499" mass="56297">MLAVLDIGEGSLQTVLLGLLFALCVLTVFNRWSQNSPRLPPSPGLALPVVGHLYLLEANPRQQFLKWGEKLGPMFRLYMGNNLVIVLHGYDVIREALVTHADKFSNRPSTYISSLLAKNSGFVTPGTSWVKHRKVSTEILRKLGQSTGAVEQKVQKELRSLLSSLHAQTDCPLDASGILSQSVSSVFYSVLFGPDFRFEDPETESCMKLVAEQACLLEGMIALDFLPFLRYLPGDLFGLKKTLEVREYVDSHLIRRQVASRREQSCTEEPEDFITYFLKNQDMQNGKNPELNEDSLVAIVFTLLIAAIDTTSISLSWAILYLLHHPEVQERCFQEMKDSIGLDRRPEFKDCGQLPYLEATILEVLRRASISPFSIHHTVTEDVILRGFLVPKDTIIMPSLDSALLSANVWGDPYNFRPERFLDDTGKRLVVKEQFIPFCIGPRSCFGEKLAKMVLMLFLSSVLQEFQIRSPPDTPLPSLKDTFGLNCIPQPFKVLFVPR</sequence>
<evidence type="ECO:0000313" key="6">
    <source>
        <dbReference type="RefSeq" id="XP_035827298.1"/>
    </source>
</evidence>
<protein>
    <submittedName>
        <fullName evidence="6">Cytochrome P450 2U1</fullName>
    </submittedName>
</protein>